<dbReference type="PANTHER" id="PTHR47506:SF1">
    <property type="entry name" value="HTH-TYPE TRANSCRIPTIONAL REGULATOR YJDC"/>
    <property type="match status" value="1"/>
</dbReference>
<keyword evidence="3" id="KW-0804">Transcription</keyword>
<dbReference type="SUPFAM" id="SSF46689">
    <property type="entry name" value="Homeodomain-like"/>
    <property type="match status" value="1"/>
</dbReference>
<organism evidence="6 7">
    <name type="scientific">Denitrobaculum tricleocarpae</name>
    <dbReference type="NCBI Taxonomy" id="2591009"/>
    <lineage>
        <taxon>Bacteria</taxon>
        <taxon>Pseudomonadati</taxon>
        <taxon>Pseudomonadota</taxon>
        <taxon>Alphaproteobacteria</taxon>
        <taxon>Rhodospirillales</taxon>
        <taxon>Rhodospirillaceae</taxon>
        <taxon>Denitrobaculum</taxon>
    </lineage>
</organism>
<dbReference type="Gene3D" id="1.10.357.10">
    <property type="entry name" value="Tetracycline Repressor, domain 2"/>
    <property type="match status" value="1"/>
</dbReference>
<dbReference type="AlphaFoldDB" id="A0A545U2B4"/>
<feature type="DNA-binding region" description="H-T-H motif" evidence="4">
    <location>
        <begin position="109"/>
        <end position="128"/>
    </location>
</feature>
<evidence type="ECO:0000256" key="1">
    <source>
        <dbReference type="ARBA" id="ARBA00023015"/>
    </source>
</evidence>
<evidence type="ECO:0000256" key="2">
    <source>
        <dbReference type="ARBA" id="ARBA00023125"/>
    </source>
</evidence>
<dbReference type="PROSITE" id="PS50977">
    <property type="entry name" value="HTH_TETR_2"/>
    <property type="match status" value="1"/>
</dbReference>
<dbReference type="InterPro" id="IPR001647">
    <property type="entry name" value="HTH_TetR"/>
</dbReference>
<evidence type="ECO:0000313" key="6">
    <source>
        <dbReference type="EMBL" id="TQV83619.1"/>
    </source>
</evidence>
<keyword evidence="1" id="KW-0805">Transcription regulation</keyword>
<gene>
    <name evidence="6" type="ORF">FKG95_03235</name>
</gene>
<proteinExistence type="predicted"/>
<dbReference type="InterPro" id="IPR054156">
    <property type="entry name" value="YxaF_TetR_C"/>
</dbReference>
<accession>A0A545U2B4</accession>
<evidence type="ECO:0000313" key="7">
    <source>
        <dbReference type="Proteomes" id="UP000315252"/>
    </source>
</evidence>
<dbReference type="SUPFAM" id="SSF48498">
    <property type="entry name" value="Tetracyclin repressor-like, C-terminal domain"/>
    <property type="match status" value="1"/>
</dbReference>
<dbReference type="Proteomes" id="UP000315252">
    <property type="component" value="Unassembled WGS sequence"/>
</dbReference>
<dbReference type="InterPro" id="IPR036271">
    <property type="entry name" value="Tet_transcr_reg_TetR-rel_C_sf"/>
</dbReference>
<keyword evidence="7" id="KW-1185">Reference proteome</keyword>
<comment type="caution">
    <text evidence="6">The sequence shown here is derived from an EMBL/GenBank/DDBJ whole genome shotgun (WGS) entry which is preliminary data.</text>
</comment>
<reference evidence="6 7" key="1">
    <citation type="submission" date="2019-06" db="EMBL/GenBank/DDBJ databases">
        <title>Whole genome sequence for Rhodospirillaceae sp. R148.</title>
        <authorList>
            <person name="Wang G."/>
        </authorList>
    </citation>
    <scope>NUCLEOTIDE SEQUENCE [LARGE SCALE GENOMIC DNA]</scope>
    <source>
        <strain evidence="6 7">R148</strain>
    </source>
</reference>
<evidence type="ECO:0000259" key="5">
    <source>
        <dbReference type="PROSITE" id="PS50977"/>
    </source>
</evidence>
<name>A0A545U2B4_9PROT</name>
<dbReference type="GO" id="GO:0003677">
    <property type="term" value="F:DNA binding"/>
    <property type="evidence" value="ECO:0007669"/>
    <property type="project" value="UniProtKB-UniRule"/>
</dbReference>
<evidence type="ECO:0000256" key="4">
    <source>
        <dbReference type="PROSITE-ProRule" id="PRU00335"/>
    </source>
</evidence>
<evidence type="ECO:0000256" key="3">
    <source>
        <dbReference type="ARBA" id="ARBA00023163"/>
    </source>
</evidence>
<dbReference type="InterPro" id="IPR009057">
    <property type="entry name" value="Homeodomain-like_sf"/>
</dbReference>
<keyword evidence="2 4" id="KW-0238">DNA-binding</keyword>
<dbReference type="Pfam" id="PF00440">
    <property type="entry name" value="TetR_N"/>
    <property type="match status" value="1"/>
</dbReference>
<dbReference type="OrthoDB" id="9809772at2"/>
<sequence>MEANWVCGHLSGLSLQHRLYEVERSSLQVSRWISCDSVSKMRRALCAEFQKHHTSGVRGLLRQKKLAETEIQPIYIHIGKNEPEMTDTKTKILDLAEHLTQTRGFNGFSYIDLGEEIGIKTASVHYYFKVKDDLAAALVERVQAKHAEGFRGIEAGIACPRKRLEAVVAHFQGYVKEEKFCLCGMMAAELQSVSPRVASLVKAYFDAFQAWLTQQFKEAGYKDAKLQALSFLSALEGALLIARLRRDPKIIHHALKGFLKV</sequence>
<protein>
    <submittedName>
        <fullName evidence="6">TetR/AcrR family transcriptional regulator</fullName>
    </submittedName>
</protein>
<dbReference type="PANTHER" id="PTHR47506">
    <property type="entry name" value="TRANSCRIPTIONAL REGULATORY PROTEIN"/>
    <property type="match status" value="1"/>
</dbReference>
<dbReference type="EMBL" id="VHSH01000001">
    <property type="protein sequence ID" value="TQV83619.1"/>
    <property type="molecule type" value="Genomic_DNA"/>
</dbReference>
<feature type="domain" description="HTH tetR-type" evidence="5">
    <location>
        <begin position="86"/>
        <end position="146"/>
    </location>
</feature>
<dbReference type="Pfam" id="PF21993">
    <property type="entry name" value="TetR_C_13_2"/>
    <property type="match status" value="1"/>
</dbReference>